<keyword evidence="1" id="KW-1133">Transmembrane helix</keyword>
<dbReference type="RefSeq" id="WP_071642470.1">
    <property type="nucleotide sequence ID" value="NZ_JACSPX010000003.1"/>
</dbReference>
<organism evidence="2 3">
    <name type="scientific">Microbacterium commune</name>
    <dbReference type="NCBI Taxonomy" id="2762219"/>
    <lineage>
        <taxon>Bacteria</taxon>
        <taxon>Bacillati</taxon>
        <taxon>Actinomycetota</taxon>
        <taxon>Actinomycetes</taxon>
        <taxon>Micrococcales</taxon>
        <taxon>Microbacteriaceae</taxon>
        <taxon>Microbacterium</taxon>
    </lineage>
</organism>
<gene>
    <name evidence="2" type="ORF">H9633_11360</name>
</gene>
<name>A0ABR8W7A1_9MICO</name>
<comment type="caution">
    <text evidence="2">The sequence shown here is derived from an EMBL/GenBank/DDBJ whole genome shotgun (WGS) entry which is preliminary data.</text>
</comment>
<feature type="transmembrane region" description="Helical" evidence="1">
    <location>
        <begin position="17"/>
        <end position="35"/>
    </location>
</feature>
<accession>A0ABR8W7A1</accession>
<evidence type="ECO:0000313" key="3">
    <source>
        <dbReference type="Proteomes" id="UP000611521"/>
    </source>
</evidence>
<dbReference type="Proteomes" id="UP000611521">
    <property type="component" value="Unassembled WGS sequence"/>
</dbReference>
<proteinExistence type="predicted"/>
<protein>
    <submittedName>
        <fullName evidence="2">Uncharacterized protein</fullName>
    </submittedName>
</protein>
<evidence type="ECO:0000256" key="1">
    <source>
        <dbReference type="SAM" id="Phobius"/>
    </source>
</evidence>
<keyword evidence="1" id="KW-0472">Membrane</keyword>
<evidence type="ECO:0000313" key="2">
    <source>
        <dbReference type="EMBL" id="MBD8012890.1"/>
    </source>
</evidence>
<keyword evidence="1" id="KW-0812">Transmembrane</keyword>
<reference evidence="2 3" key="1">
    <citation type="submission" date="2020-08" db="EMBL/GenBank/DDBJ databases">
        <title>A Genomic Blueprint of the Chicken Gut Microbiome.</title>
        <authorList>
            <person name="Gilroy R."/>
            <person name="Ravi A."/>
            <person name="Getino M."/>
            <person name="Pursley I."/>
            <person name="Horton D.L."/>
            <person name="Alikhan N.-F."/>
            <person name="Baker D."/>
            <person name="Gharbi K."/>
            <person name="Hall N."/>
            <person name="Watson M."/>
            <person name="Adriaenssens E.M."/>
            <person name="Foster-Nyarko E."/>
            <person name="Jarju S."/>
            <person name="Secka A."/>
            <person name="Antonio M."/>
            <person name="Oren A."/>
            <person name="Chaudhuri R."/>
            <person name="La Ragione R.M."/>
            <person name="Hildebrand F."/>
            <person name="Pallen M.J."/>
        </authorList>
    </citation>
    <scope>NUCLEOTIDE SEQUENCE [LARGE SCALE GENOMIC DNA]</scope>
    <source>
        <strain evidence="2 3">Re1</strain>
    </source>
</reference>
<keyword evidence="3" id="KW-1185">Reference proteome</keyword>
<sequence>MIANAIASKTVSEMTSAFNAASATIIVTALIIVARRSAPSSCHSRTRCESSRTANDSTAPLVARSWAIGSTDSG</sequence>
<dbReference type="EMBL" id="JACSPX010000003">
    <property type="protein sequence ID" value="MBD8012890.1"/>
    <property type="molecule type" value="Genomic_DNA"/>
</dbReference>